<gene>
    <name evidence="2" type="ORF">M408DRAFT_16968</name>
</gene>
<feature type="region of interest" description="Disordered" evidence="1">
    <location>
        <begin position="220"/>
        <end position="262"/>
    </location>
</feature>
<keyword evidence="3" id="KW-1185">Reference proteome</keyword>
<dbReference type="EMBL" id="KN824307">
    <property type="protein sequence ID" value="KIM26293.1"/>
    <property type="molecule type" value="Genomic_DNA"/>
</dbReference>
<name>A0A0C2WIU4_SERVB</name>
<dbReference type="Proteomes" id="UP000054097">
    <property type="component" value="Unassembled WGS sequence"/>
</dbReference>
<evidence type="ECO:0000313" key="2">
    <source>
        <dbReference type="EMBL" id="KIM26293.1"/>
    </source>
</evidence>
<reference evidence="2 3" key="1">
    <citation type="submission" date="2014-04" db="EMBL/GenBank/DDBJ databases">
        <authorList>
            <consortium name="DOE Joint Genome Institute"/>
            <person name="Kuo A."/>
            <person name="Zuccaro A."/>
            <person name="Kohler A."/>
            <person name="Nagy L.G."/>
            <person name="Floudas D."/>
            <person name="Copeland A."/>
            <person name="Barry K.W."/>
            <person name="Cichocki N."/>
            <person name="Veneault-Fourrey C."/>
            <person name="LaButti K."/>
            <person name="Lindquist E.A."/>
            <person name="Lipzen A."/>
            <person name="Lundell T."/>
            <person name="Morin E."/>
            <person name="Murat C."/>
            <person name="Sun H."/>
            <person name="Tunlid A."/>
            <person name="Henrissat B."/>
            <person name="Grigoriev I.V."/>
            <person name="Hibbett D.S."/>
            <person name="Martin F."/>
            <person name="Nordberg H.P."/>
            <person name="Cantor M.N."/>
            <person name="Hua S.X."/>
        </authorList>
    </citation>
    <scope>NUCLEOTIDE SEQUENCE [LARGE SCALE GENOMIC DNA]</scope>
    <source>
        <strain evidence="2 3">MAFF 305830</strain>
    </source>
</reference>
<proteinExistence type="predicted"/>
<reference evidence="3" key="2">
    <citation type="submission" date="2015-01" db="EMBL/GenBank/DDBJ databases">
        <title>Evolutionary Origins and Diversification of the Mycorrhizal Mutualists.</title>
        <authorList>
            <consortium name="DOE Joint Genome Institute"/>
            <consortium name="Mycorrhizal Genomics Consortium"/>
            <person name="Kohler A."/>
            <person name="Kuo A."/>
            <person name="Nagy L.G."/>
            <person name="Floudas D."/>
            <person name="Copeland A."/>
            <person name="Barry K.W."/>
            <person name="Cichocki N."/>
            <person name="Veneault-Fourrey C."/>
            <person name="LaButti K."/>
            <person name="Lindquist E.A."/>
            <person name="Lipzen A."/>
            <person name="Lundell T."/>
            <person name="Morin E."/>
            <person name="Murat C."/>
            <person name="Riley R."/>
            <person name="Ohm R."/>
            <person name="Sun H."/>
            <person name="Tunlid A."/>
            <person name="Henrissat B."/>
            <person name="Grigoriev I.V."/>
            <person name="Hibbett D.S."/>
            <person name="Martin F."/>
        </authorList>
    </citation>
    <scope>NUCLEOTIDE SEQUENCE [LARGE SCALE GENOMIC DNA]</scope>
    <source>
        <strain evidence="3">MAFF 305830</strain>
    </source>
</reference>
<accession>A0A0C2WIU4</accession>
<dbReference type="STRING" id="933852.A0A0C2WIU4"/>
<evidence type="ECO:0000313" key="3">
    <source>
        <dbReference type="Proteomes" id="UP000054097"/>
    </source>
</evidence>
<dbReference type="AlphaFoldDB" id="A0A0C2WIU4"/>
<sequence length="310" mass="34473">MTSLSHNGFRAWIACEGTKLQTYATSTEGTIMTCWVASLPDTPFSAAWKKQTPREVASSGHVFIDGHDVASGIMRPRRKRHVERSAVKTGTNHARLEISWVKLGKPVPLVTTKVENITIAHEQAKKAGAMVTTFAVPEPIERGKAVSTTPYDRDHPGPHVVFVFRYHQMEVLQAWGVAPRPACRRSEATLDKEDDNPRDERDTGSFTCREVIDLDSDTFKREEDDKTDVDFATTSSEAESEPLYDMGDIGSIFSPTDNESKEDITRTMKIFKDEDAMSTTSDGDATCAEDKTSFAFAVPDTQEEPMEDDD</sequence>
<feature type="region of interest" description="Disordered" evidence="1">
    <location>
        <begin position="187"/>
        <end position="206"/>
    </location>
</feature>
<feature type="compositionally biased region" description="Acidic residues" evidence="1">
    <location>
        <begin position="301"/>
        <end position="310"/>
    </location>
</feature>
<organism evidence="2 3">
    <name type="scientific">Serendipita vermifera MAFF 305830</name>
    <dbReference type="NCBI Taxonomy" id="933852"/>
    <lineage>
        <taxon>Eukaryota</taxon>
        <taxon>Fungi</taxon>
        <taxon>Dikarya</taxon>
        <taxon>Basidiomycota</taxon>
        <taxon>Agaricomycotina</taxon>
        <taxon>Agaricomycetes</taxon>
        <taxon>Sebacinales</taxon>
        <taxon>Serendipitaceae</taxon>
        <taxon>Serendipita</taxon>
    </lineage>
</organism>
<dbReference type="OrthoDB" id="3364132at2759"/>
<dbReference type="HOGENOM" id="CLU_897619_0_0_1"/>
<evidence type="ECO:0000256" key="1">
    <source>
        <dbReference type="SAM" id="MobiDB-lite"/>
    </source>
</evidence>
<feature type="region of interest" description="Disordered" evidence="1">
    <location>
        <begin position="275"/>
        <end position="310"/>
    </location>
</feature>
<protein>
    <submittedName>
        <fullName evidence="2">Uncharacterized protein</fullName>
    </submittedName>
</protein>